<name>A0A1H2CVA3_9ACTN</name>
<dbReference type="InterPro" id="IPR041657">
    <property type="entry name" value="HTH_17"/>
</dbReference>
<proteinExistence type="predicted"/>
<protein>
    <submittedName>
        <fullName evidence="2">DNA binding domain-containing protein, excisionase family</fullName>
    </submittedName>
</protein>
<dbReference type="Proteomes" id="UP000198688">
    <property type="component" value="Chromosome I"/>
</dbReference>
<dbReference type="STRING" id="113562.SAMN04489716_6888"/>
<dbReference type="Pfam" id="PF12728">
    <property type="entry name" value="HTH_17"/>
    <property type="match status" value="1"/>
</dbReference>
<evidence type="ECO:0000313" key="3">
    <source>
        <dbReference type="Proteomes" id="UP000198688"/>
    </source>
</evidence>
<dbReference type="GO" id="GO:0003677">
    <property type="term" value="F:DNA binding"/>
    <property type="evidence" value="ECO:0007669"/>
    <property type="project" value="InterPro"/>
</dbReference>
<organism evidence="2 3">
    <name type="scientific">Actinoplanes derwentensis</name>
    <dbReference type="NCBI Taxonomy" id="113562"/>
    <lineage>
        <taxon>Bacteria</taxon>
        <taxon>Bacillati</taxon>
        <taxon>Actinomycetota</taxon>
        <taxon>Actinomycetes</taxon>
        <taxon>Micromonosporales</taxon>
        <taxon>Micromonosporaceae</taxon>
        <taxon>Actinoplanes</taxon>
    </lineage>
</organism>
<dbReference type="NCBIfam" id="TIGR01764">
    <property type="entry name" value="excise"/>
    <property type="match status" value="1"/>
</dbReference>
<dbReference type="RefSeq" id="WP_092550636.1">
    <property type="nucleotide sequence ID" value="NZ_BOMJ01000003.1"/>
</dbReference>
<dbReference type="OrthoDB" id="1093249at2"/>
<accession>A0A1H2CVA3</accession>
<keyword evidence="3" id="KW-1185">Reference proteome</keyword>
<dbReference type="InterPro" id="IPR010093">
    <property type="entry name" value="SinI_DNA-bd"/>
</dbReference>
<gene>
    <name evidence="2" type="ORF">SAMN04489716_6888</name>
</gene>
<evidence type="ECO:0000313" key="2">
    <source>
        <dbReference type="EMBL" id="SDT74132.1"/>
    </source>
</evidence>
<evidence type="ECO:0000259" key="1">
    <source>
        <dbReference type="Pfam" id="PF12728"/>
    </source>
</evidence>
<feature type="domain" description="Helix-turn-helix" evidence="1">
    <location>
        <begin position="10"/>
        <end position="58"/>
    </location>
</feature>
<sequence>MSSHELPELMLTIPETAAVMKISKSFAKKLIAAGTVPSVLVGRCRRVRLSDLEAHIAALPAARNDAPAA</sequence>
<dbReference type="EMBL" id="LT629758">
    <property type="protein sequence ID" value="SDT74132.1"/>
    <property type="molecule type" value="Genomic_DNA"/>
</dbReference>
<reference evidence="2 3" key="1">
    <citation type="submission" date="2016-10" db="EMBL/GenBank/DDBJ databases">
        <authorList>
            <person name="de Groot N.N."/>
        </authorList>
    </citation>
    <scope>NUCLEOTIDE SEQUENCE [LARGE SCALE GENOMIC DNA]</scope>
    <source>
        <strain evidence="2 3">DSM 43941</strain>
    </source>
</reference>
<dbReference type="AlphaFoldDB" id="A0A1H2CVA3"/>